<evidence type="ECO:0000313" key="2">
    <source>
        <dbReference type="Proteomes" id="UP000279841"/>
    </source>
</evidence>
<dbReference type="PROSITE" id="PS51257">
    <property type="entry name" value="PROKAR_LIPOPROTEIN"/>
    <property type="match status" value="1"/>
</dbReference>
<dbReference type="AlphaFoldDB" id="A0A3P4AS74"/>
<name>A0A3P4AS74_THETH</name>
<gene>
    <name evidence="1" type="ORF">TTHN1_00966</name>
</gene>
<proteinExistence type="predicted"/>
<dbReference type="Proteomes" id="UP000279841">
    <property type="component" value="Chromosome"/>
</dbReference>
<evidence type="ECO:0000313" key="1">
    <source>
        <dbReference type="EMBL" id="VCU53204.1"/>
    </source>
</evidence>
<sequence length="149" mass="16442">MRTLGLFGIGLLLAACALTVEVRLPYKIVRLETQPTYCTQGNTQLDFRLTLDGWVEGLWFYWVPDGTPPSEALEEETLYLEGPFAGPEVRGFLTVSPEGRVLGVGTQGIEVRPDRRLWVRGVRGGVLGPYVGAVNVVRPDSTSFCDPSW</sequence>
<accession>A0A3P4AS74</accession>
<reference evidence="1 2" key="1">
    <citation type="submission" date="2018-10" db="EMBL/GenBank/DDBJ databases">
        <authorList>
            <person name="Peiro R."/>
            <person name="Begona"/>
            <person name="Cbmso G."/>
            <person name="Lopez M."/>
            <person name="Gonzalez S."/>
            <person name="Sacristan E."/>
            <person name="Castillo E."/>
        </authorList>
    </citation>
    <scope>NUCLEOTIDE SEQUENCE [LARGE SCALE GENOMIC DNA]</scope>
    <source>
        <strain evidence="1">TTHNAR1</strain>
    </source>
</reference>
<organism evidence="1 2">
    <name type="scientific">Thermus thermophilus</name>
    <dbReference type="NCBI Taxonomy" id="274"/>
    <lineage>
        <taxon>Bacteria</taxon>
        <taxon>Thermotogati</taxon>
        <taxon>Deinococcota</taxon>
        <taxon>Deinococci</taxon>
        <taxon>Thermales</taxon>
        <taxon>Thermaceae</taxon>
        <taxon>Thermus</taxon>
    </lineage>
</organism>
<dbReference type="EMBL" id="LR027517">
    <property type="protein sequence ID" value="VCU53204.1"/>
    <property type="molecule type" value="Genomic_DNA"/>
</dbReference>
<dbReference type="RefSeq" id="WP_124104659.1">
    <property type="nucleotide sequence ID" value="NZ_AP019792.1"/>
</dbReference>
<protein>
    <submittedName>
        <fullName evidence="1">Uncharacterized protein</fullName>
    </submittedName>
</protein>